<organism evidence="4 5">
    <name type="scientific">Phytophthora kernoviae</name>
    <dbReference type="NCBI Taxonomy" id="325452"/>
    <lineage>
        <taxon>Eukaryota</taxon>
        <taxon>Sar</taxon>
        <taxon>Stramenopiles</taxon>
        <taxon>Oomycota</taxon>
        <taxon>Peronosporomycetes</taxon>
        <taxon>Peronosporales</taxon>
        <taxon>Peronosporaceae</taxon>
        <taxon>Phytophthora</taxon>
    </lineage>
</organism>
<dbReference type="InterPro" id="IPR001680">
    <property type="entry name" value="WD40_rpt"/>
</dbReference>
<feature type="coiled-coil region" evidence="2">
    <location>
        <begin position="32"/>
        <end position="66"/>
    </location>
</feature>
<feature type="coiled-coil region" evidence="2">
    <location>
        <begin position="1126"/>
        <end position="1160"/>
    </location>
</feature>
<reference evidence="5 6" key="1">
    <citation type="submission" date="2018-07" db="EMBL/GenBank/DDBJ databases">
        <title>Genome sequencing of oomycete isolates from Chile give support for New Zealand origin for Phytophthora kernoviae and make available the first Nothophytophthora sp. genome.</title>
        <authorList>
            <person name="Studholme D.J."/>
            <person name="Sanfuentes E."/>
            <person name="Panda P."/>
            <person name="Hill R."/>
            <person name="Sambles C."/>
            <person name="Grant M."/>
            <person name="Williams N.M."/>
            <person name="Mcdougal R.L."/>
        </authorList>
    </citation>
    <scope>NUCLEOTIDE SEQUENCE [LARGE SCALE GENOMIC DNA]</scope>
    <source>
        <strain evidence="4">Chile6</strain>
        <strain evidence="3">Chile7</strain>
    </source>
</reference>
<dbReference type="InterPro" id="IPR015943">
    <property type="entry name" value="WD40/YVTN_repeat-like_dom_sf"/>
</dbReference>
<dbReference type="Gene3D" id="2.130.10.10">
    <property type="entry name" value="YVTN repeat-like/Quinoprotein amine dehydrogenase"/>
    <property type="match status" value="2"/>
</dbReference>
<dbReference type="PROSITE" id="PS50294">
    <property type="entry name" value="WD_REPEATS_REGION"/>
    <property type="match status" value="1"/>
</dbReference>
<evidence type="ECO:0000313" key="3">
    <source>
        <dbReference type="EMBL" id="RLN58205.1"/>
    </source>
</evidence>
<feature type="coiled-coil region" evidence="2">
    <location>
        <begin position="1201"/>
        <end position="1312"/>
    </location>
</feature>
<dbReference type="InterPro" id="IPR052993">
    <property type="entry name" value="CFA-57"/>
</dbReference>
<dbReference type="SUPFAM" id="SSF50978">
    <property type="entry name" value="WD40 repeat-like"/>
    <property type="match status" value="1"/>
</dbReference>
<feature type="repeat" description="WD" evidence="1">
    <location>
        <begin position="781"/>
        <end position="822"/>
    </location>
</feature>
<dbReference type="PANTHER" id="PTHR32215">
    <property type="entry name" value="CILIA- AND FLAGELLA-ASSOCIATED PROTEIN 57"/>
    <property type="match status" value="1"/>
</dbReference>
<dbReference type="Gene3D" id="1.10.287.1490">
    <property type="match status" value="1"/>
</dbReference>
<dbReference type="EMBL" id="MBDO02000066">
    <property type="protein sequence ID" value="RLN64744.1"/>
    <property type="molecule type" value="Genomic_DNA"/>
</dbReference>
<dbReference type="SUPFAM" id="SSF50998">
    <property type="entry name" value="Quinoprotein alcohol dehydrogenase-like"/>
    <property type="match status" value="1"/>
</dbReference>
<gene>
    <name evidence="3" type="ORF">BBJ29_004840</name>
    <name evidence="4" type="ORF">BBP00_00003250</name>
</gene>
<dbReference type="OrthoDB" id="47276at2759"/>
<dbReference type="InterPro" id="IPR036322">
    <property type="entry name" value="WD40_repeat_dom_sf"/>
</dbReference>
<protein>
    <submittedName>
        <fullName evidence="4">Uncharacterized protein</fullName>
    </submittedName>
</protein>
<dbReference type="Pfam" id="PF00400">
    <property type="entry name" value="WD40"/>
    <property type="match status" value="3"/>
</dbReference>
<evidence type="ECO:0000313" key="4">
    <source>
        <dbReference type="EMBL" id="RLN64744.1"/>
    </source>
</evidence>
<feature type="coiled-coil region" evidence="2">
    <location>
        <begin position="1039"/>
        <end position="1077"/>
    </location>
</feature>
<accession>A0A3F2RUX9</accession>
<comment type="caution">
    <text evidence="4">The sequence shown here is derived from an EMBL/GenBank/DDBJ whole genome shotgun (WGS) entry which is preliminary data.</text>
</comment>
<evidence type="ECO:0000256" key="1">
    <source>
        <dbReference type="PROSITE-ProRule" id="PRU00221"/>
    </source>
</evidence>
<evidence type="ECO:0000313" key="5">
    <source>
        <dbReference type="Proteomes" id="UP000277300"/>
    </source>
</evidence>
<sequence>MKVAMDKQTSRRLVKVTNYALVQVLKATVARLRKVEMEMGDLELALEDEQEEMESYSDDIDDCHDRIEDIDEFVRELEAGNVQTVNDVASALAEMAEERQEEKKLLKVLGDARTSHEQQFHDLQNQSAALKKERVALHKTRLHICCLFRRNGVFELTSQPHRFPGRSPDKAALEKDFEQGVFLLTTEAAARASLRHIFGLKTDVHSNVAFVDDQTVAYPAGHHIVVCSLDDKRQKFIAGTESSEGVTATALAPSRRFLAVAERSERAMVSIFDLKTLKKRKVLTSADTQARSYVSLAFSADNQLLLTQGGAPDWMLTCWNWSKGKPVASAKAPLHIMAPHASPSSAMLGLAGQSTLHTIGGSMAHLSSSPSDANLLGSTGVPNSNSASTTSPPLVSTCSFSDVDAGLVCVTGAGLVRFFRVLETAFRPLPSPRMEVHMFLAHAWLKQRDDYLIAGSAAGDLMLFHGGEFVTRLTASPGAGKAVHSLAATTKGVLCGLSDNMVAMFGVILNDYTDAASASDGDASAAPAPQEDQFLEDAAELLTLQRLVRVDTGPGHVATIAVSPNEDVIVVTTSNAQLLTFPYQIHTSGVHSTPSTLPVADEAAVASGAAIRASFSAGASDTALSQSEDVEFVVTSFHQPSDPTSASNGPPVGVSGGGGGGLLHVTGMDVCVRKPLLVTCSLDRTVRVWNYIDRTCEVAKRFNEEAFSVACHPSGLHLLVGFADKLRLLNILMDDIRSFKELPVKACRECQFSTGGHLFAAVNGNTIQVFSLFTGELVATLRGHNGKVRSLYWNADDSSIVSAGLDGAVYHWDLDEAKREAEFVQKGVSYYSALCNREGTAIYAVGGDRLLKEIEVPSSQLTKEFVCDATLGQLVLSGSQRLLFGAGAEPDRPGAIRAFKFPLTGESAEFQCSSGPITRLRLSFDDQFLFAAGEDGAVCIFEVRDKEGRPTRATAKDGESTSSVSIGGGFGGGHGGGMAAFSEEILVTKSDLEEKNTLMLELKNKVDELMLHNEYQLRLKDMTYNENLKDLTEKFTHEIELEKNKYELLREDKNDIEMEYEEKIKQLEEHHLQQMQETEASYQQKIMKEVERYQEVLTQREAQSVHWKNEQQRLLTTHDKYVADVTEDFEQRLNEDRQLRMQMEEEKDELGREYRETVAQVEADVDEEIEVLKKKYEDKLQAEREATLRFKGENGIMKKKFSALQKDIEDQRDQIKLLLEKEKELIEAIKQLEKEIQALKREIRARDETIGEKEKRIYDLKKKNQELEKFKFVLDYKIKELKRAIEPRENEIADMKAQIKEMDQELELFHKSNAQLDVLIGEQRQRINALQKSIAGHRQVLSDQQTSMRRFRCDLHECVRHLQSPKELALQVAQLYNKYVTTDDGPGGFGSTGASPGGDVEAEIQVEYARQKQYLEKSVHVLKRKYAADAQEHQRENLRATSDNMLLIREINDLRGALTSAKNNLQMERATLATAGLGGAAVNHDKTSNNKSIAAALEAAGGDPDLLIARQRAEIEELRRAVKALEDKLASGVGSRPSEIFPPIGRAVDG</sequence>
<evidence type="ECO:0000313" key="6">
    <source>
        <dbReference type="Proteomes" id="UP000284657"/>
    </source>
</evidence>
<dbReference type="PROSITE" id="PS50082">
    <property type="entry name" value="WD_REPEATS_2"/>
    <property type="match status" value="1"/>
</dbReference>
<proteinExistence type="predicted"/>
<name>A0A3F2RUX9_9STRA</name>
<dbReference type="SMART" id="SM00320">
    <property type="entry name" value="WD40"/>
    <property type="match status" value="4"/>
</dbReference>
<dbReference type="Proteomes" id="UP000284657">
    <property type="component" value="Unassembled WGS sequence"/>
</dbReference>
<dbReference type="Proteomes" id="UP000277300">
    <property type="component" value="Unassembled WGS sequence"/>
</dbReference>
<evidence type="ECO:0000256" key="2">
    <source>
        <dbReference type="SAM" id="Coils"/>
    </source>
</evidence>
<dbReference type="EMBL" id="MBAD02001128">
    <property type="protein sequence ID" value="RLN58205.1"/>
    <property type="molecule type" value="Genomic_DNA"/>
</dbReference>
<keyword evidence="2" id="KW-0175">Coiled coil</keyword>
<dbReference type="InterPro" id="IPR011047">
    <property type="entry name" value="Quinoprotein_ADH-like_sf"/>
</dbReference>
<keyword evidence="1" id="KW-0853">WD repeat</keyword>
<dbReference type="PANTHER" id="PTHR32215:SF0">
    <property type="entry name" value="CILIA- AND FLAGELLA-ASSOCIATED PROTEIN 57"/>
    <property type="match status" value="1"/>
</dbReference>